<keyword evidence="2" id="KW-1185">Reference proteome</keyword>
<name>M5UBM4_9BACT</name>
<evidence type="ECO:0000313" key="1">
    <source>
        <dbReference type="EMBL" id="EMI53408.1"/>
    </source>
</evidence>
<dbReference type="AlphaFoldDB" id="M5UBM4"/>
<reference evidence="1 2" key="1">
    <citation type="journal article" date="2013" name="Mar. Genomics">
        <title>Expression of sulfatases in Rhodopirellula baltica and the diversity of sulfatases in the genus Rhodopirellula.</title>
        <authorList>
            <person name="Wegner C.E."/>
            <person name="Richter-Heitmann T."/>
            <person name="Klindworth A."/>
            <person name="Klockow C."/>
            <person name="Richter M."/>
            <person name="Achstetter T."/>
            <person name="Glockner F.O."/>
            <person name="Harder J."/>
        </authorList>
    </citation>
    <scope>NUCLEOTIDE SEQUENCE [LARGE SCALE GENOMIC DNA]</scope>
    <source>
        <strain evidence="1 2">SM41</strain>
    </source>
</reference>
<dbReference type="PATRIC" id="fig|1263870.3.peg.5453"/>
<protein>
    <submittedName>
        <fullName evidence="1">Uncharacterized protein</fullName>
    </submittedName>
</protein>
<gene>
    <name evidence="1" type="ORF">RSSM_05155</name>
</gene>
<dbReference type="EMBL" id="ANOH01000357">
    <property type="protein sequence ID" value="EMI53408.1"/>
    <property type="molecule type" value="Genomic_DNA"/>
</dbReference>
<evidence type="ECO:0000313" key="2">
    <source>
        <dbReference type="Proteomes" id="UP000011885"/>
    </source>
</evidence>
<accession>M5UBM4</accession>
<comment type="caution">
    <text evidence="1">The sequence shown here is derived from an EMBL/GenBank/DDBJ whole genome shotgun (WGS) entry which is preliminary data.</text>
</comment>
<sequence length="292" mass="32386">MEPFALFHTDLKRTEIAMNAGRLDEAFALLKSSPSRHHRDAQTLVDRLVDEFVRRGNQHFDDGRADDARHDADAAYHLGGRQIEIAKLRQRIAQHLEEGRELRFTSERGGVNSRGDILQVDGIGSLLLLRSDTVSIGGESTTAPLDISLRTVGVSKPIRIYRDDEDYFWQCESQRLLSSGDSIAVGRRGRLRFTRAVAASNSAILDVSGAKLFRSDVRRVVLVADSVLFGHAGCHFTLPNMNPPVILQPSGDAYTLHRQGGYDTQTLMHGDSVCINDIRFTLTVLSHSKALV</sequence>
<organism evidence="1 2">
    <name type="scientific">Rhodopirellula sallentina SM41</name>
    <dbReference type="NCBI Taxonomy" id="1263870"/>
    <lineage>
        <taxon>Bacteria</taxon>
        <taxon>Pseudomonadati</taxon>
        <taxon>Planctomycetota</taxon>
        <taxon>Planctomycetia</taxon>
        <taxon>Pirellulales</taxon>
        <taxon>Pirellulaceae</taxon>
        <taxon>Rhodopirellula</taxon>
    </lineage>
</organism>
<dbReference type="Proteomes" id="UP000011885">
    <property type="component" value="Unassembled WGS sequence"/>
</dbReference>
<proteinExistence type="predicted"/>